<sequence>MSLPFQFSQLRCFVAVATELHFGRAAQRLNMTQPPLSRQVQQLEHALGVRLLERGPHAVRLTPAGQAFLGEAQRVLEAAQSAALAARRADTGEEGSIALGYVAGASFSVLPKLVAAASAQLPRVQIVLRDLSSSEQLEALRTGRLDAGIVRPPVALADFDSLSLLREPFAAALPAGHRLASRRRLRLQDLDGENLVMYEPGQGGRMYELLTSVFHTAGITPHCVQQVRQTYCMLGLVASGVGLALLQRSASQVSMAGVVMRPVELPAHAVSELCLVWRRKDVEEKPVMARFVEMVRGVAF</sequence>
<dbReference type="RefSeq" id="WP_322465869.1">
    <property type="nucleotide sequence ID" value="NZ_JAXOJX010000020.1"/>
</dbReference>
<evidence type="ECO:0000259" key="5">
    <source>
        <dbReference type="PROSITE" id="PS50931"/>
    </source>
</evidence>
<keyword evidence="2" id="KW-0805">Transcription regulation</keyword>
<comment type="caution">
    <text evidence="6">The sequence shown here is derived from an EMBL/GenBank/DDBJ whole genome shotgun (WGS) entry which is preliminary data.</text>
</comment>
<evidence type="ECO:0000313" key="6">
    <source>
        <dbReference type="EMBL" id="MDZ5457587.1"/>
    </source>
</evidence>
<dbReference type="InterPro" id="IPR000847">
    <property type="entry name" value="LysR_HTH_N"/>
</dbReference>
<proteinExistence type="inferred from homology"/>
<dbReference type="PANTHER" id="PTHR30346:SF0">
    <property type="entry name" value="HCA OPERON TRANSCRIPTIONAL ACTIVATOR HCAR"/>
    <property type="match status" value="1"/>
</dbReference>
<dbReference type="PRINTS" id="PR00039">
    <property type="entry name" value="HTHLYSR"/>
</dbReference>
<comment type="similarity">
    <text evidence="1">Belongs to the LysR transcriptional regulatory family.</text>
</comment>
<evidence type="ECO:0000256" key="2">
    <source>
        <dbReference type="ARBA" id="ARBA00023015"/>
    </source>
</evidence>
<dbReference type="Pfam" id="PF03466">
    <property type="entry name" value="LysR_substrate"/>
    <property type="match status" value="1"/>
</dbReference>
<gene>
    <name evidence="6" type="ORF">SM757_13490</name>
</gene>
<evidence type="ECO:0000313" key="7">
    <source>
        <dbReference type="Proteomes" id="UP001293718"/>
    </source>
</evidence>
<dbReference type="InterPro" id="IPR036388">
    <property type="entry name" value="WH-like_DNA-bd_sf"/>
</dbReference>
<dbReference type="Pfam" id="PF00126">
    <property type="entry name" value="HTH_1"/>
    <property type="match status" value="1"/>
</dbReference>
<dbReference type="PANTHER" id="PTHR30346">
    <property type="entry name" value="TRANSCRIPTIONAL DUAL REGULATOR HCAR-RELATED"/>
    <property type="match status" value="1"/>
</dbReference>
<keyword evidence="4" id="KW-0804">Transcription</keyword>
<accession>A0ABU5IEN8</accession>
<feature type="domain" description="HTH lysR-type" evidence="5">
    <location>
        <begin position="5"/>
        <end position="62"/>
    </location>
</feature>
<dbReference type="InterPro" id="IPR005119">
    <property type="entry name" value="LysR_subst-bd"/>
</dbReference>
<dbReference type="Proteomes" id="UP001293718">
    <property type="component" value="Unassembled WGS sequence"/>
</dbReference>
<reference evidence="6 7" key="1">
    <citation type="submission" date="2023-11" db="EMBL/GenBank/DDBJ databases">
        <title>Draft genome of Azohydromonas lata strain H1 (DSM1123), a polyhydroxyalkanoate producer.</title>
        <authorList>
            <person name="Traversa D."/>
            <person name="D'Addabbo P."/>
            <person name="Pazzani C."/>
            <person name="Manzari C."/>
            <person name="Chiara M."/>
            <person name="Scrascia M."/>
        </authorList>
    </citation>
    <scope>NUCLEOTIDE SEQUENCE [LARGE SCALE GENOMIC DNA]</scope>
    <source>
        <strain evidence="6 7">H1</strain>
    </source>
</reference>
<dbReference type="Gene3D" id="3.40.190.10">
    <property type="entry name" value="Periplasmic binding protein-like II"/>
    <property type="match status" value="2"/>
</dbReference>
<dbReference type="Gene3D" id="1.10.10.10">
    <property type="entry name" value="Winged helix-like DNA-binding domain superfamily/Winged helix DNA-binding domain"/>
    <property type="match status" value="1"/>
</dbReference>
<keyword evidence="7" id="KW-1185">Reference proteome</keyword>
<evidence type="ECO:0000256" key="1">
    <source>
        <dbReference type="ARBA" id="ARBA00009437"/>
    </source>
</evidence>
<dbReference type="PROSITE" id="PS50931">
    <property type="entry name" value="HTH_LYSR"/>
    <property type="match status" value="1"/>
</dbReference>
<organism evidence="6 7">
    <name type="scientific">Azohydromonas lata</name>
    <dbReference type="NCBI Taxonomy" id="45677"/>
    <lineage>
        <taxon>Bacteria</taxon>
        <taxon>Pseudomonadati</taxon>
        <taxon>Pseudomonadota</taxon>
        <taxon>Betaproteobacteria</taxon>
        <taxon>Burkholderiales</taxon>
        <taxon>Sphaerotilaceae</taxon>
        <taxon>Azohydromonas</taxon>
    </lineage>
</organism>
<protein>
    <submittedName>
        <fullName evidence="6">LysR family transcriptional regulator</fullName>
    </submittedName>
</protein>
<name>A0ABU5IEN8_9BURK</name>
<keyword evidence="3" id="KW-0238">DNA-binding</keyword>
<dbReference type="SUPFAM" id="SSF53850">
    <property type="entry name" value="Periplasmic binding protein-like II"/>
    <property type="match status" value="1"/>
</dbReference>
<dbReference type="SUPFAM" id="SSF46785">
    <property type="entry name" value="Winged helix' DNA-binding domain"/>
    <property type="match status" value="1"/>
</dbReference>
<dbReference type="InterPro" id="IPR036390">
    <property type="entry name" value="WH_DNA-bd_sf"/>
</dbReference>
<evidence type="ECO:0000256" key="4">
    <source>
        <dbReference type="ARBA" id="ARBA00023163"/>
    </source>
</evidence>
<evidence type="ECO:0000256" key="3">
    <source>
        <dbReference type="ARBA" id="ARBA00023125"/>
    </source>
</evidence>
<dbReference type="EMBL" id="JAXOJX010000020">
    <property type="protein sequence ID" value="MDZ5457587.1"/>
    <property type="molecule type" value="Genomic_DNA"/>
</dbReference>